<dbReference type="PANTHER" id="PTHR45984:SF1">
    <property type="entry name" value="SPAG1 AXONEMAL DYNEIN ASSEMBLY FACTOR"/>
    <property type="match status" value="1"/>
</dbReference>
<comment type="subcellular location">
    <subcellularLocation>
        <location evidence="1">Cytoplasm</location>
    </subcellularLocation>
</comment>
<keyword evidence="4 5" id="KW-0802">TPR repeat</keyword>
<evidence type="ECO:0000313" key="9">
    <source>
        <dbReference type="EMBL" id="CAD7205529.1"/>
    </source>
</evidence>
<evidence type="ECO:0000256" key="7">
    <source>
        <dbReference type="SAM" id="MobiDB-lite"/>
    </source>
</evidence>
<dbReference type="Gene3D" id="1.25.40.10">
    <property type="entry name" value="Tetratricopeptide repeat domain"/>
    <property type="match status" value="1"/>
</dbReference>
<name>A0A7R8ZDK3_TIMDO</name>
<evidence type="ECO:0000256" key="3">
    <source>
        <dbReference type="ARBA" id="ARBA00022737"/>
    </source>
</evidence>
<gene>
    <name evidence="9" type="ORF">TDIB3V08_LOCUS11680</name>
</gene>
<dbReference type="GO" id="GO:0031072">
    <property type="term" value="F:heat shock protein binding"/>
    <property type="evidence" value="ECO:0007669"/>
    <property type="project" value="TreeGrafter"/>
</dbReference>
<accession>A0A7R8ZDK3</accession>
<dbReference type="SMART" id="SM00028">
    <property type="entry name" value="TPR"/>
    <property type="match status" value="3"/>
</dbReference>
<dbReference type="GO" id="GO:0006626">
    <property type="term" value="P:protein targeting to mitochondrion"/>
    <property type="evidence" value="ECO:0007669"/>
    <property type="project" value="TreeGrafter"/>
</dbReference>
<feature type="compositionally biased region" description="Basic and acidic residues" evidence="7">
    <location>
        <begin position="440"/>
        <end position="494"/>
    </location>
</feature>
<keyword evidence="6" id="KW-0175">Coiled coil</keyword>
<dbReference type="InterPro" id="IPR011990">
    <property type="entry name" value="TPR-like_helical_dom_sf"/>
</dbReference>
<feature type="repeat" description="TPR" evidence="5">
    <location>
        <begin position="317"/>
        <end position="350"/>
    </location>
</feature>
<dbReference type="PROSITE" id="PS50005">
    <property type="entry name" value="TPR"/>
    <property type="match status" value="2"/>
</dbReference>
<feature type="repeat" description="TPR" evidence="5">
    <location>
        <begin position="250"/>
        <end position="283"/>
    </location>
</feature>
<evidence type="ECO:0000256" key="2">
    <source>
        <dbReference type="ARBA" id="ARBA00022490"/>
    </source>
</evidence>
<evidence type="ECO:0000256" key="4">
    <source>
        <dbReference type="ARBA" id="ARBA00022803"/>
    </source>
</evidence>
<evidence type="ECO:0000256" key="1">
    <source>
        <dbReference type="ARBA" id="ARBA00004496"/>
    </source>
</evidence>
<dbReference type="GO" id="GO:0005739">
    <property type="term" value="C:mitochondrion"/>
    <property type="evidence" value="ECO:0007669"/>
    <property type="project" value="TreeGrafter"/>
</dbReference>
<dbReference type="SUPFAM" id="SSF48452">
    <property type="entry name" value="TPR-like"/>
    <property type="match status" value="1"/>
</dbReference>
<organism evidence="9">
    <name type="scientific">Timema douglasi</name>
    <name type="common">Walking stick</name>
    <dbReference type="NCBI Taxonomy" id="61478"/>
    <lineage>
        <taxon>Eukaryota</taxon>
        <taxon>Metazoa</taxon>
        <taxon>Ecdysozoa</taxon>
        <taxon>Arthropoda</taxon>
        <taxon>Hexapoda</taxon>
        <taxon>Insecta</taxon>
        <taxon>Pterygota</taxon>
        <taxon>Neoptera</taxon>
        <taxon>Polyneoptera</taxon>
        <taxon>Phasmatodea</taxon>
        <taxon>Timematodea</taxon>
        <taxon>Timematoidea</taxon>
        <taxon>Timematidae</taxon>
        <taxon>Timema</taxon>
    </lineage>
</organism>
<protein>
    <recommendedName>
        <fullName evidence="8">RNA-polymerase II-associated protein 3-like C-terminal domain-containing protein</fullName>
    </recommendedName>
</protein>
<proteinExistence type="predicted"/>
<dbReference type="InterPro" id="IPR025986">
    <property type="entry name" value="RPAP3-like_C"/>
</dbReference>
<dbReference type="EMBL" id="OA575616">
    <property type="protein sequence ID" value="CAD7205529.1"/>
    <property type="molecule type" value="Genomic_DNA"/>
</dbReference>
<dbReference type="InterPro" id="IPR019734">
    <property type="entry name" value="TPR_rpt"/>
</dbReference>
<sequence length="661" mass="75455">MSPSGHQSNLGRLSQFFTRRGLDRMGFTIVGPSCGSLVVQWGEVGSYPDLLDHAEARLSQIMPESRVLRVERPILTKSSLLKDQLDKINTDLQDWTKSMKNLENDLKGGNTECMKCPGVRKNGNQIIVSIVHGARWFFRNRDLSTHRGDLASDQERTLRLTKEIKTKPANEYQAKIKSHSSVDYTSWDKFDVEKELKRIDIEEEKKNEETIKKKRLKEKEIRFKKEKKNALPKLEGSTDYLSSLEKIHHANQFKAKGNEFFNTKEYDKALEQYTASISILPTVTCYNNRAITFLKLKRYSDVIADCNYVLEQDADNMKGYFRRGVAYQHKNLFLNARDDFARVLQLDPNFKPAQILYKQMKEKVSQRQKGFRLPISEEDDVVNKSEPYSAFSFNKPRRRLNEFGLARNMGSTAALLTWVRRTPPPCQGCSEEGRDCQRELYPDTDTREKDAVEDRMDVEEMRDRLHLEEGGDKDTSLARGEPQTRREQDNKECLLEMAAGDSVSSDGSEGIDGSDGSAGSDGSGGNIVATTDMSRLQDSVTSPSSPYEFLKVWESLEDPNLMSHARLLWGLKPSDLTIVLGNKLDGNMLRTILACLRQHFLTRREDGQLALQYLQALSQAERFSVVIMFLTDKEVIQDLFGRLESLGLEPSQDLKNVFNHN</sequence>
<feature type="coiled-coil region" evidence="6">
    <location>
        <begin position="85"/>
        <end position="112"/>
    </location>
</feature>
<feature type="region of interest" description="Disordered" evidence="7">
    <location>
        <begin position="440"/>
        <end position="529"/>
    </location>
</feature>
<dbReference type="GO" id="GO:0005829">
    <property type="term" value="C:cytosol"/>
    <property type="evidence" value="ECO:0007669"/>
    <property type="project" value="TreeGrafter"/>
</dbReference>
<evidence type="ECO:0000256" key="6">
    <source>
        <dbReference type="SAM" id="Coils"/>
    </source>
</evidence>
<keyword evidence="2" id="KW-0963">Cytoplasm</keyword>
<reference evidence="9" key="1">
    <citation type="submission" date="2020-11" db="EMBL/GenBank/DDBJ databases">
        <authorList>
            <person name="Tran Van P."/>
        </authorList>
    </citation>
    <scope>NUCLEOTIDE SEQUENCE</scope>
</reference>
<evidence type="ECO:0000259" key="8">
    <source>
        <dbReference type="Pfam" id="PF13877"/>
    </source>
</evidence>
<feature type="domain" description="RNA-polymerase II-associated protein 3-like C-terminal" evidence="8">
    <location>
        <begin position="543"/>
        <end position="634"/>
    </location>
</feature>
<dbReference type="PANTHER" id="PTHR45984">
    <property type="entry name" value="RNA (RNA) POLYMERASE II ASSOCIATED PROTEIN HOMOLOG"/>
    <property type="match status" value="1"/>
</dbReference>
<keyword evidence="3" id="KW-0677">Repeat</keyword>
<dbReference type="InterPro" id="IPR051982">
    <property type="entry name" value="CiliaryAsmbly_MitoImport"/>
</dbReference>
<evidence type="ECO:0000256" key="5">
    <source>
        <dbReference type="PROSITE-ProRule" id="PRU00339"/>
    </source>
</evidence>
<dbReference type="AlphaFoldDB" id="A0A7R8ZDK3"/>
<dbReference type="Pfam" id="PF13877">
    <property type="entry name" value="RPAP3_C"/>
    <property type="match status" value="1"/>
</dbReference>